<dbReference type="Proteomes" id="UP000292886">
    <property type="component" value="Chromosome"/>
</dbReference>
<dbReference type="EMBL" id="CP037940">
    <property type="protein sequence ID" value="QBO36587.1"/>
    <property type="molecule type" value="Genomic_DNA"/>
</dbReference>
<gene>
    <name evidence="1" type="ORF">EQG49_08930</name>
</gene>
<sequence>MKKMITIIIALVVIIGIFIGINKAASYKHDRYDGQPVYFTAPAAPKQTVMRDDNGKVILDSKGKKSPIYSYKHVKTYTKTGQTKYIEFDWEGSTPMQQDAPYTASASKTIVVKGPNTIAADKIPANIKKILNLK</sequence>
<organism evidence="1 2">
    <name type="scientific">Periweissella cryptocerci</name>
    <dbReference type="NCBI Taxonomy" id="2506420"/>
    <lineage>
        <taxon>Bacteria</taxon>
        <taxon>Bacillati</taxon>
        <taxon>Bacillota</taxon>
        <taxon>Bacilli</taxon>
        <taxon>Lactobacillales</taxon>
        <taxon>Lactobacillaceae</taxon>
        <taxon>Periweissella</taxon>
    </lineage>
</organism>
<dbReference type="AlphaFoldDB" id="A0A4P6YV57"/>
<dbReference type="SUPFAM" id="SSF159121">
    <property type="entry name" value="BC4932-like"/>
    <property type="match status" value="1"/>
</dbReference>
<dbReference type="Gene3D" id="2.40.50.480">
    <property type="match status" value="1"/>
</dbReference>
<proteinExistence type="predicted"/>
<dbReference type="KEGG" id="wei:EQG49_08930"/>
<protein>
    <submittedName>
        <fullName evidence="1">DUF1093 domain-containing protein</fullName>
    </submittedName>
</protein>
<name>A0A4P6YV57_9LACO</name>
<keyword evidence="2" id="KW-1185">Reference proteome</keyword>
<dbReference type="InterPro" id="IPR036166">
    <property type="entry name" value="YxeA-like_sf"/>
</dbReference>
<accession>A0A4P6YV57</accession>
<evidence type="ECO:0000313" key="1">
    <source>
        <dbReference type="EMBL" id="QBO36587.1"/>
    </source>
</evidence>
<reference evidence="2" key="1">
    <citation type="submission" date="2019-03" db="EMBL/GenBank/DDBJ databases">
        <title>Weissella sp. 26KH-42 Genome sequencing.</title>
        <authorList>
            <person name="Heo J."/>
            <person name="Kim S.-J."/>
            <person name="Kim J.-S."/>
            <person name="Hong S.-B."/>
            <person name="Kwon S.-W."/>
        </authorList>
    </citation>
    <scope>NUCLEOTIDE SEQUENCE [LARGE SCALE GENOMIC DNA]</scope>
    <source>
        <strain evidence="2">26KH-42</strain>
    </source>
</reference>
<evidence type="ECO:0000313" key="2">
    <source>
        <dbReference type="Proteomes" id="UP000292886"/>
    </source>
</evidence>
<dbReference type="RefSeq" id="WP_133363664.1">
    <property type="nucleotide sequence ID" value="NZ_CP037940.1"/>
</dbReference>